<dbReference type="InterPro" id="IPR049625">
    <property type="entry name" value="Glyco_transf_61_cat"/>
</dbReference>
<dbReference type="Proteomes" id="UP000001514">
    <property type="component" value="Unassembled WGS sequence"/>
</dbReference>
<evidence type="ECO:0000259" key="8">
    <source>
        <dbReference type="Pfam" id="PF04577"/>
    </source>
</evidence>
<proteinExistence type="predicted"/>
<dbReference type="GO" id="GO:0016020">
    <property type="term" value="C:membrane"/>
    <property type="evidence" value="ECO:0007669"/>
    <property type="project" value="UniProtKB-SubCell"/>
</dbReference>
<dbReference type="InterPro" id="IPR007657">
    <property type="entry name" value="Glycosyltransferase_61"/>
</dbReference>
<keyword evidence="10" id="KW-1185">Reference proteome</keyword>
<evidence type="ECO:0000256" key="1">
    <source>
        <dbReference type="ARBA" id="ARBA00004167"/>
    </source>
</evidence>
<evidence type="ECO:0000256" key="6">
    <source>
        <dbReference type="ARBA" id="ARBA00023136"/>
    </source>
</evidence>
<keyword evidence="3" id="KW-0808">Transferase</keyword>
<gene>
    <name evidence="9" type="ORF">SELMODRAFT_83425</name>
</gene>
<keyword evidence="6" id="KW-0472">Membrane</keyword>
<dbReference type="AlphaFoldDB" id="D8R255"/>
<evidence type="ECO:0000313" key="10">
    <source>
        <dbReference type="Proteomes" id="UP000001514"/>
    </source>
</evidence>
<dbReference type="Gramene" id="EFJ34013">
    <property type="protein sequence ID" value="EFJ34013"/>
    <property type="gene ID" value="SELMODRAFT_83425"/>
</dbReference>
<feature type="domain" description="Glycosyltransferase 61 catalytic" evidence="8">
    <location>
        <begin position="237"/>
        <end position="327"/>
    </location>
</feature>
<organism evidence="10">
    <name type="scientific">Selaginella moellendorffii</name>
    <name type="common">Spikemoss</name>
    <dbReference type="NCBI Taxonomy" id="88036"/>
    <lineage>
        <taxon>Eukaryota</taxon>
        <taxon>Viridiplantae</taxon>
        <taxon>Streptophyta</taxon>
        <taxon>Embryophyta</taxon>
        <taxon>Tracheophyta</taxon>
        <taxon>Lycopodiopsida</taxon>
        <taxon>Selaginellales</taxon>
        <taxon>Selaginellaceae</taxon>
        <taxon>Selaginella</taxon>
    </lineage>
</organism>
<dbReference type="GO" id="GO:0016763">
    <property type="term" value="F:pentosyltransferase activity"/>
    <property type="evidence" value="ECO:0007669"/>
    <property type="project" value="UniProtKB-ARBA"/>
</dbReference>
<dbReference type="HOGENOM" id="CLU_034605_0_0_1"/>
<dbReference type="OMA" id="DDDRRCM"/>
<name>D8R255_SELML</name>
<evidence type="ECO:0000313" key="9">
    <source>
        <dbReference type="EMBL" id="EFJ34013.1"/>
    </source>
</evidence>
<keyword evidence="4" id="KW-0812">Transmembrane</keyword>
<evidence type="ECO:0000256" key="3">
    <source>
        <dbReference type="ARBA" id="ARBA00022679"/>
    </source>
</evidence>
<evidence type="ECO:0000256" key="4">
    <source>
        <dbReference type="ARBA" id="ARBA00022692"/>
    </source>
</evidence>
<evidence type="ECO:0000256" key="7">
    <source>
        <dbReference type="ARBA" id="ARBA00023180"/>
    </source>
</evidence>
<sequence length="433" mass="48501">MLEDENEKKYSTAKKELEELRHEFQVVGEHLKHSFTMMELKDLSQPGLSKGDTIWFMSSLHGSSVDDQGKPEEFRFPSTISQGRLLCLQGNHTHNGTMNKYGFAWKGFLPDGATYLPGLTLVADNYWDYVNPWHSMSAIINFAAWRVDNGCKVPARIVAYHWGEMVTKMGDWITNVLHASMGVKLRPDTLSSYGSGPVCFEDAIVQRRGLGGMSKERMNRLFDVVRCKVYKFCKVAPRSFVLGGKDGRIDITLVARSGPREFSNLSGVVSAVSEQCAMVKGCKLDIVSIGNLSFCEQVEVMSKSDVLLTAHGAQLTNMMFMPRGGSVMELFPKGWLEFAGVGQYIYTWLADWTGLKHEGAWRDPDGPDCPYDTKTQVLECFLFYKDRSVGLNSSHLSSWTADVLERIQARRASSVADHILETSCSCDSVDRFT</sequence>
<dbReference type="Pfam" id="PF04577">
    <property type="entry name" value="Glyco_transf_61"/>
    <property type="match status" value="1"/>
</dbReference>
<protein>
    <recommendedName>
        <fullName evidence="8">Glycosyltransferase 61 catalytic domain-containing protein</fullName>
    </recommendedName>
</protein>
<evidence type="ECO:0000256" key="5">
    <source>
        <dbReference type="ARBA" id="ARBA00022989"/>
    </source>
</evidence>
<dbReference type="GO" id="GO:0005794">
    <property type="term" value="C:Golgi apparatus"/>
    <property type="evidence" value="ECO:0007669"/>
    <property type="project" value="UniProtKB-ARBA"/>
</dbReference>
<dbReference type="GO" id="GO:0016757">
    <property type="term" value="F:glycosyltransferase activity"/>
    <property type="evidence" value="ECO:0000318"/>
    <property type="project" value="GO_Central"/>
</dbReference>
<keyword evidence="2" id="KW-0328">Glycosyltransferase</keyword>
<dbReference type="eggNOG" id="ENOG502QTRX">
    <property type="taxonomic scope" value="Eukaryota"/>
</dbReference>
<comment type="subcellular location">
    <subcellularLocation>
        <location evidence="1">Membrane</location>
        <topology evidence="1">Single-pass membrane protein</topology>
    </subcellularLocation>
</comment>
<dbReference type="InParanoid" id="D8R255"/>
<reference evidence="9 10" key="1">
    <citation type="journal article" date="2011" name="Science">
        <title>The Selaginella genome identifies genetic changes associated with the evolution of vascular plants.</title>
        <authorList>
            <person name="Banks J.A."/>
            <person name="Nishiyama T."/>
            <person name="Hasebe M."/>
            <person name="Bowman J.L."/>
            <person name="Gribskov M."/>
            <person name="dePamphilis C."/>
            <person name="Albert V.A."/>
            <person name="Aono N."/>
            <person name="Aoyama T."/>
            <person name="Ambrose B.A."/>
            <person name="Ashton N.W."/>
            <person name="Axtell M.J."/>
            <person name="Barker E."/>
            <person name="Barker M.S."/>
            <person name="Bennetzen J.L."/>
            <person name="Bonawitz N.D."/>
            <person name="Chapple C."/>
            <person name="Cheng C."/>
            <person name="Correa L.G."/>
            <person name="Dacre M."/>
            <person name="DeBarry J."/>
            <person name="Dreyer I."/>
            <person name="Elias M."/>
            <person name="Engstrom E.M."/>
            <person name="Estelle M."/>
            <person name="Feng L."/>
            <person name="Finet C."/>
            <person name="Floyd S.K."/>
            <person name="Frommer W.B."/>
            <person name="Fujita T."/>
            <person name="Gramzow L."/>
            <person name="Gutensohn M."/>
            <person name="Harholt J."/>
            <person name="Hattori M."/>
            <person name="Heyl A."/>
            <person name="Hirai T."/>
            <person name="Hiwatashi Y."/>
            <person name="Ishikawa M."/>
            <person name="Iwata M."/>
            <person name="Karol K.G."/>
            <person name="Koehler B."/>
            <person name="Kolukisaoglu U."/>
            <person name="Kubo M."/>
            <person name="Kurata T."/>
            <person name="Lalonde S."/>
            <person name="Li K."/>
            <person name="Li Y."/>
            <person name="Litt A."/>
            <person name="Lyons E."/>
            <person name="Manning G."/>
            <person name="Maruyama T."/>
            <person name="Michael T.P."/>
            <person name="Mikami K."/>
            <person name="Miyazaki S."/>
            <person name="Morinaga S."/>
            <person name="Murata T."/>
            <person name="Mueller-Roeber B."/>
            <person name="Nelson D.R."/>
            <person name="Obara M."/>
            <person name="Oguri Y."/>
            <person name="Olmstead R.G."/>
            <person name="Onodera N."/>
            <person name="Petersen B.L."/>
            <person name="Pils B."/>
            <person name="Prigge M."/>
            <person name="Rensing S.A."/>
            <person name="Riano-Pachon D.M."/>
            <person name="Roberts A.W."/>
            <person name="Sato Y."/>
            <person name="Scheller H.V."/>
            <person name="Schulz B."/>
            <person name="Schulz C."/>
            <person name="Shakirov E.V."/>
            <person name="Shibagaki N."/>
            <person name="Shinohara N."/>
            <person name="Shippen D.E."/>
            <person name="Soerensen I."/>
            <person name="Sotooka R."/>
            <person name="Sugimoto N."/>
            <person name="Sugita M."/>
            <person name="Sumikawa N."/>
            <person name="Tanurdzic M."/>
            <person name="Theissen G."/>
            <person name="Ulvskov P."/>
            <person name="Wakazuki S."/>
            <person name="Weng J.K."/>
            <person name="Willats W.W."/>
            <person name="Wipf D."/>
            <person name="Wolf P.G."/>
            <person name="Yang L."/>
            <person name="Zimmer A.D."/>
            <person name="Zhu Q."/>
            <person name="Mitros T."/>
            <person name="Hellsten U."/>
            <person name="Loque D."/>
            <person name="Otillar R."/>
            <person name="Salamov A."/>
            <person name="Schmutz J."/>
            <person name="Shapiro H."/>
            <person name="Lindquist E."/>
            <person name="Lucas S."/>
            <person name="Rokhsar D."/>
            <person name="Grigoriev I.V."/>
        </authorList>
    </citation>
    <scope>NUCLEOTIDE SEQUENCE [LARGE SCALE GENOMIC DNA]</scope>
</reference>
<dbReference type="PANTHER" id="PTHR20961:SF38">
    <property type="entry name" value="PROTEIN O-LINKED-MANNOSE BETA-1,4-N-ACETYLGLUCOSAMINYLTRANSFERASE 2"/>
    <property type="match status" value="1"/>
</dbReference>
<evidence type="ECO:0000256" key="2">
    <source>
        <dbReference type="ARBA" id="ARBA00022676"/>
    </source>
</evidence>
<dbReference type="KEGG" id="smo:SELMODRAFT_83425"/>
<dbReference type="OrthoDB" id="185373at2759"/>
<keyword evidence="7" id="KW-0325">Glycoprotein</keyword>
<accession>D8R255</accession>
<dbReference type="EMBL" id="GL377570">
    <property type="protein sequence ID" value="EFJ34013.1"/>
    <property type="molecule type" value="Genomic_DNA"/>
</dbReference>
<keyword evidence="5" id="KW-1133">Transmembrane helix</keyword>
<dbReference type="PANTHER" id="PTHR20961">
    <property type="entry name" value="GLYCOSYLTRANSFERASE"/>
    <property type="match status" value="1"/>
</dbReference>